<gene>
    <name evidence="1" type="ORF">S01H4_51432</name>
</gene>
<reference evidence="1" key="1">
    <citation type="journal article" date="2014" name="Front. Microbiol.">
        <title>High frequency of phylogenetically diverse reductive dehalogenase-homologous genes in deep subseafloor sedimentary metagenomes.</title>
        <authorList>
            <person name="Kawai M."/>
            <person name="Futagami T."/>
            <person name="Toyoda A."/>
            <person name="Takaki Y."/>
            <person name="Nishi S."/>
            <person name="Hori S."/>
            <person name="Arai W."/>
            <person name="Tsubouchi T."/>
            <person name="Morono Y."/>
            <person name="Uchiyama I."/>
            <person name="Ito T."/>
            <person name="Fujiyama A."/>
            <person name="Inagaki F."/>
            <person name="Takami H."/>
        </authorList>
    </citation>
    <scope>NUCLEOTIDE SEQUENCE</scope>
    <source>
        <strain evidence="1">Expedition CK06-06</strain>
    </source>
</reference>
<feature type="non-terminal residue" evidence="1">
    <location>
        <position position="268"/>
    </location>
</feature>
<protein>
    <submittedName>
        <fullName evidence="1">Uncharacterized protein</fullName>
    </submittedName>
</protein>
<name>X1CTH8_9ZZZZ</name>
<feature type="non-terminal residue" evidence="1">
    <location>
        <position position="1"/>
    </location>
</feature>
<dbReference type="SUPFAM" id="SSF56317">
    <property type="entry name" value="Carbon-nitrogen hydrolase"/>
    <property type="match status" value="1"/>
</dbReference>
<proteinExistence type="predicted"/>
<accession>X1CTH8</accession>
<dbReference type="AlphaFoldDB" id="X1CTH8"/>
<comment type="caution">
    <text evidence="1">The sequence shown here is derived from an EMBL/GenBank/DDBJ whole genome shotgun (WGS) entry which is preliminary data.</text>
</comment>
<organism evidence="1">
    <name type="scientific">marine sediment metagenome</name>
    <dbReference type="NCBI Taxonomy" id="412755"/>
    <lineage>
        <taxon>unclassified sequences</taxon>
        <taxon>metagenomes</taxon>
        <taxon>ecological metagenomes</taxon>
    </lineage>
</organism>
<evidence type="ECO:0000313" key="1">
    <source>
        <dbReference type="EMBL" id="GAG99403.1"/>
    </source>
</evidence>
<dbReference type="EMBL" id="BART01029285">
    <property type="protein sequence ID" value="GAG99403.1"/>
    <property type="molecule type" value="Genomic_DNA"/>
</dbReference>
<dbReference type="InterPro" id="IPR036526">
    <property type="entry name" value="C-N_Hydrolase_sf"/>
</dbReference>
<sequence>NYNYFSLIDYYAEGFNIGKFIKMRYSQDPDFNELLKLGTVYEDPKNRIIQNAYFLSFPYKDVRLQSDFNDINQIKKVFLCQLNKYPNEKSRNENNKFNELINFCCYCWDKQRCEEHIVLTYNEEQSEKVCEKIKKFLGEMKSEGIPEKKSLLVFPENTVPYDALKVLIEFAAKNKIVIVGGMEHRTISEIYEKLEKLGELSKNYTHIYQYYIFKGNKEINRDTFLNQAVIINANGLFTFQIKHVPVYFKKKDTTEGIPILPKHQFKKI</sequence>